<dbReference type="RefSeq" id="WP_343976833.1">
    <property type="nucleotide sequence ID" value="NZ_BAAAGK010000143.1"/>
</dbReference>
<evidence type="ECO:0000256" key="1">
    <source>
        <dbReference type="SAM" id="MobiDB-lite"/>
    </source>
</evidence>
<dbReference type="InterPro" id="IPR010310">
    <property type="entry name" value="T7SS_ESAT-6-like"/>
</dbReference>
<reference evidence="4" key="1">
    <citation type="journal article" date="2019" name="Int. J. Syst. Evol. Microbiol.">
        <title>The Global Catalogue of Microorganisms (GCM) 10K type strain sequencing project: providing services to taxonomists for standard genome sequencing and annotation.</title>
        <authorList>
            <consortium name="The Broad Institute Genomics Platform"/>
            <consortium name="The Broad Institute Genome Sequencing Center for Infectious Disease"/>
            <person name="Wu L."/>
            <person name="Ma J."/>
        </authorList>
    </citation>
    <scope>NUCLEOTIDE SEQUENCE [LARGE SCALE GENOMIC DNA]</scope>
    <source>
        <strain evidence="4">JCM 10083</strain>
    </source>
</reference>
<sequence>MALGKLPGGSDLADLREKVSGAPAVIRTVMTRWRGTANGANELMGNLKTTVLDVDHAWQGASADAFCAYMQMYDKAGDGFHDALNNCAASIGEVATKLTDASSKVNGICATLLNQVETHRRNNPDTEEEDLNKTFGPWVTTAVSDAREAVKPAEEAVGKALTTLQTHAKDKLAHFALIRSPGSDSSIPTSGWQRTPGYRPQIEGGGPDGSGGNGSGGYGGAPSGGGVPAPKEEVVEWIKEALTILRDHGVAVNPDDPATIDKIWTVIFHESGGNPQAINNWDSNAAAGIPSKGLMQTIDPTFQAHKQPGYNDIWNPVHNIMAGVRYTISRYGSLDGHPGIASLSDGGGYKPY</sequence>
<dbReference type="Gene3D" id="1.10.287.1060">
    <property type="entry name" value="ESAT-6-like"/>
    <property type="match status" value="1"/>
</dbReference>
<feature type="domain" description="Transglycosylase SLT" evidence="2">
    <location>
        <begin position="263"/>
        <end position="337"/>
    </location>
</feature>
<dbReference type="EMBL" id="JBHTEE010000001">
    <property type="protein sequence ID" value="MFC7606294.1"/>
    <property type="molecule type" value="Genomic_DNA"/>
</dbReference>
<gene>
    <name evidence="3" type="ORF">ACFQVD_39955</name>
</gene>
<organism evidence="3 4">
    <name type="scientific">Streptosporangium amethystogenes subsp. fukuiense</name>
    <dbReference type="NCBI Taxonomy" id="698418"/>
    <lineage>
        <taxon>Bacteria</taxon>
        <taxon>Bacillati</taxon>
        <taxon>Actinomycetota</taxon>
        <taxon>Actinomycetes</taxon>
        <taxon>Streptosporangiales</taxon>
        <taxon>Streptosporangiaceae</taxon>
        <taxon>Streptosporangium</taxon>
    </lineage>
</organism>
<feature type="compositionally biased region" description="Gly residues" evidence="1">
    <location>
        <begin position="203"/>
        <end position="227"/>
    </location>
</feature>
<dbReference type="PANTHER" id="PTHR21525">
    <property type="entry name" value="MOTILE SPERM PROTEIN"/>
    <property type="match status" value="1"/>
</dbReference>
<name>A0ABW2TEV3_9ACTN</name>
<evidence type="ECO:0000313" key="4">
    <source>
        <dbReference type="Proteomes" id="UP001596514"/>
    </source>
</evidence>
<keyword evidence="4" id="KW-1185">Reference proteome</keyword>
<dbReference type="Gene3D" id="1.10.530.10">
    <property type="match status" value="1"/>
</dbReference>
<dbReference type="CDD" id="cd13402">
    <property type="entry name" value="LT_TF-like"/>
    <property type="match status" value="1"/>
</dbReference>
<dbReference type="InterPro" id="IPR036689">
    <property type="entry name" value="ESAT-6-like_sf"/>
</dbReference>
<dbReference type="SUPFAM" id="SSF140453">
    <property type="entry name" value="EsxAB dimer-like"/>
    <property type="match status" value="1"/>
</dbReference>
<proteinExistence type="predicted"/>
<dbReference type="Pfam" id="PF06013">
    <property type="entry name" value="WXG100"/>
    <property type="match status" value="1"/>
</dbReference>
<comment type="caution">
    <text evidence="3">The sequence shown here is derived from an EMBL/GenBank/DDBJ whole genome shotgun (WGS) entry which is preliminary data.</text>
</comment>
<dbReference type="InterPro" id="IPR008258">
    <property type="entry name" value="Transglycosylase_SLT_dom_1"/>
</dbReference>
<evidence type="ECO:0000313" key="3">
    <source>
        <dbReference type="EMBL" id="MFC7606294.1"/>
    </source>
</evidence>
<feature type="region of interest" description="Disordered" evidence="1">
    <location>
        <begin position="183"/>
        <end position="229"/>
    </location>
</feature>
<accession>A0ABW2TEV3</accession>
<dbReference type="Pfam" id="PF01464">
    <property type="entry name" value="SLT"/>
    <property type="match status" value="1"/>
</dbReference>
<dbReference type="Proteomes" id="UP001596514">
    <property type="component" value="Unassembled WGS sequence"/>
</dbReference>
<dbReference type="SUPFAM" id="SSF53955">
    <property type="entry name" value="Lysozyme-like"/>
    <property type="match status" value="1"/>
</dbReference>
<feature type="compositionally biased region" description="Polar residues" evidence="1">
    <location>
        <begin position="183"/>
        <end position="193"/>
    </location>
</feature>
<evidence type="ECO:0000259" key="2">
    <source>
        <dbReference type="Pfam" id="PF01464"/>
    </source>
</evidence>
<dbReference type="PANTHER" id="PTHR21525:SF9">
    <property type="entry name" value="CHANNEL_COLICIN DOMAIN-CONTAINING PROTEIN"/>
    <property type="match status" value="1"/>
</dbReference>
<dbReference type="InterPro" id="IPR023346">
    <property type="entry name" value="Lysozyme-like_dom_sf"/>
</dbReference>
<protein>
    <submittedName>
        <fullName evidence="3">Transglycosylase SLT domain-containing protein</fullName>
    </submittedName>
</protein>